<evidence type="ECO:0000313" key="8">
    <source>
        <dbReference type="Proteomes" id="UP000452235"/>
    </source>
</evidence>
<evidence type="ECO:0000256" key="2">
    <source>
        <dbReference type="ARBA" id="ARBA00005543"/>
    </source>
</evidence>
<evidence type="ECO:0000256" key="5">
    <source>
        <dbReference type="ARBA" id="ARBA00023128"/>
    </source>
</evidence>
<evidence type="ECO:0000256" key="4">
    <source>
        <dbReference type="ARBA" id="ARBA00022946"/>
    </source>
</evidence>
<name>A0A5M3YQ25_ASPTE</name>
<dbReference type="EMBL" id="BLJY01000004">
    <property type="protein sequence ID" value="GFF15661.1"/>
    <property type="molecule type" value="Genomic_DNA"/>
</dbReference>
<protein>
    <recommendedName>
        <fullName evidence="3">Altered inheritance of mitochondria protein 9, mitochondrial</fullName>
    </recommendedName>
    <alternativeName>
        <fullName evidence="6">Found in mitochondrial proteome protein 29</fullName>
    </alternativeName>
</protein>
<evidence type="ECO:0000256" key="6">
    <source>
        <dbReference type="ARBA" id="ARBA00031849"/>
    </source>
</evidence>
<dbReference type="PANTHER" id="PTHR36091">
    <property type="entry name" value="ALTERED INHERITANCE OF MITOCHONDRIA PROTEIN 9, MITOCHONDRIAL"/>
    <property type="match status" value="1"/>
</dbReference>
<dbReference type="SUPFAM" id="SSF56112">
    <property type="entry name" value="Protein kinase-like (PK-like)"/>
    <property type="match status" value="1"/>
</dbReference>
<dbReference type="InterPro" id="IPR011009">
    <property type="entry name" value="Kinase-like_dom_sf"/>
</dbReference>
<dbReference type="PANTHER" id="PTHR36091:SF1">
    <property type="entry name" value="ALTERED INHERITANCE OF MITOCHONDRIA PROTEIN 9, MITOCHONDRIAL"/>
    <property type="match status" value="1"/>
</dbReference>
<dbReference type="Proteomes" id="UP000452235">
    <property type="component" value="Unassembled WGS sequence"/>
</dbReference>
<evidence type="ECO:0000256" key="3">
    <source>
        <dbReference type="ARBA" id="ARBA00016197"/>
    </source>
</evidence>
<organism evidence="7 8">
    <name type="scientific">Aspergillus terreus</name>
    <dbReference type="NCBI Taxonomy" id="33178"/>
    <lineage>
        <taxon>Eukaryota</taxon>
        <taxon>Fungi</taxon>
        <taxon>Dikarya</taxon>
        <taxon>Ascomycota</taxon>
        <taxon>Pezizomycotina</taxon>
        <taxon>Eurotiomycetes</taxon>
        <taxon>Eurotiomycetidae</taxon>
        <taxon>Eurotiales</taxon>
        <taxon>Aspergillaceae</taxon>
        <taxon>Aspergillus</taxon>
        <taxon>Aspergillus subgen. Circumdati</taxon>
    </lineage>
</organism>
<keyword evidence="8" id="KW-1185">Reference proteome</keyword>
<evidence type="ECO:0000313" key="7">
    <source>
        <dbReference type="EMBL" id="GFF15661.1"/>
    </source>
</evidence>
<accession>A0A5M3YQ25</accession>
<dbReference type="InterPro" id="IPR051035">
    <property type="entry name" value="Mito_inheritance_9"/>
</dbReference>
<keyword evidence="5" id="KW-0496">Mitochondrion</keyword>
<dbReference type="OrthoDB" id="2906425at2759"/>
<reference evidence="7 8" key="1">
    <citation type="submission" date="2020-01" db="EMBL/GenBank/DDBJ databases">
        <title>Aspergillus terreus IFO 6365 whole genome shotgun sequence.</title>
        <authorList>
            <person name="Kanamasa S."/>
            <person name="Takahashi H."/>
        </authorList>
    </citation>
    <scope>NUCLEOTIDE SEQUENCE [LARGE SCALE GENOMIC DNA]</scope>
    <source>
        <strain evidence="7 8">IFO 6365</strain>
    </source>
</reference>
<dbReference type="GO" id="GO:0016740">
    <property type="term" value="F:transferase activity"/>
    <property type="evidence" value="ECO:0007669"/>
    <property type="project" value="UniProtKB-KW"/>
</dbReference>
<proteinExistence type="inferred from homology"/>
<sequence length="407" mass="45310">MDELVRVATASIASSPASCVALQKLPEGDSNNVFLLTLDDGRQLVAKVPNPNTEPPFYKTASEVATMDFVQNIVRIPMPKVVAWNSCLANAVGAEYIIMEKADGVLLSSEWATMSTAQKHQLIQTIIAFERAFLSHPFAHIGSLYSERPHAVGQFSPTRYPGFVVGPTTDRRFWGDGRKDIQSDKGPWASTLDHPDNPSKVLSIIGWQSVHIAPLFQQAATPAFLDFEGPKPDEGVSAPSLPENFEVLSAAEQAQAKTLRTQQSLYKLYEIQSARQNKKVFKALQYTGSLGSQIISLVFQVFNDGEPIIRGQLIQLAQEWDRIVGNDRQTCPLSVTPDDIREREHDLQKWEEGVQLMEDVLDSLGGVENGWQGWVSYEDYDQMRDKLWESGREGSLVQGMAFSRLEL</sequence>
<dbReference type="VEuPathDB" id="FungiDB:ATEG_04786"/>
<dbReference type="GO" id="GO:0005739">
    <property type="term" value="C:mitochondrion"/>
    <property type="evidence" value="ECO:0007669"/>
    <property type="project" value="UniProtKB-SubCell"/>
</dbReference>
<gene>
    <name evidence="7" type="ORF">ATEIFO6365_0004078000</name>
</gene>
<comment type="caution">
    <text evidence="7">The sequence shown here is derived from an EMBL/GenBank/DDBJ whole genome shotgun (WGS) entry which is preliminary data.</text>
</comment>
<dbReference type="AlphaFoldDB" id="A0A5M3YQ25"/>
<keyword evidence="4" id="KW-0809">Transit peptide</keyword>
<evidence type="ECO:0000256" key="1">
    <source>
        <dbReference type="ARBA" id="ARBA00004173"/>
    </source>
</evidence>
<dbReference type="Gene3D" id="3.30.200.20">
    <property type="entry name" value="Phosphorylase Kinase, domain 1"/>
    <property type="match status" value="1"/>
</dbReference>
<comment type="subcellular location">
    <subcellularLocation>
        <location evidence="1">Mitochondrion</location>
    </subcellularLocation>
</comment>
<keyword evidence="7" id="KW-0808">Transferase</keyword>
<dbReference type="VEuPathDB" id="FungiDB:ATEG_04450"/>
<comment type="similarity">
    <text evidence="2">Belongs to the AIM9 family.</text>
</comment>